<protein>
    <submittedName>
        <fullName evidence="1">Uncharacterized protein</fullName>
    </submittedName>
</protein>
<sequence length="62" mass="6791">MIENFIGRGMNARTEFVGGIQMFSAATLEENAGTETETTLRQKKSMAALLCLVRNVIVISVK</sequence>
<gene>
    <name evidence="1" type="ORF">SAMN05216313_10476</name>
</gene>
<proteinExistence type="predicted"/>
<reference evidence="2" key="1">
    <citation type="submission" date="2016-10" db="EMBL/GenBank/DDBJ databases">
        <authorList>
            <person name="Varghese N."/>
            <person name="Submissions S."/>
        </authorList>
    </citation>
    <scope>NUCLEOTIDE SEQUENCE [LARGE SCALE GENOMIC DNA]</scope>
    <source>
        <strain evidence="2">NLAE-zl-G277</strain>
    </source>
</reference>
<name>A0A1I0DA11_9FIRM</name>
<evidence type="ECO:0000313" key="1">
    <source>
        <dbReference type="EMBL" id="SET29116.1"/>
    </source>
</evidence>
<dbReference type="EMBL" id="FOIM01000004">
    <property type="protein sequence ID" value="SET29116.1"/>
    <property type="molecule type" value="Genomic_DNA"/>
</dbReference>
<dbReference type="Proteomes" id="UP000198508">
    <property type="component" value="Unassembled WGS sequence"/>
</dbReference>
<dbReference type="RefSeq" id="WP_139201131.1">
    <property type="nucleotide sequence ID" value="NZ_FOIM01000004.1"/>
</dbReference>
<dbReference type="AlphaFoldDB" id="A0A1I0DA11"/>
<evidence type="ECO:0000313" key="2">
    <source>
        <dbReference type="Proteomes" id="UP000198508"/>
    </source>
</evidence>
<accession>A0A1I0DA11</accession>
<organism evidence="1 2">
    <name type="scientific">Enterocloster lavalensis</name>
    <dbReference type="NCBI Taxonomy" id="460384"/>
    <lineage>
        <taxon>Bacteria</taxon>
        <taxon>Bacillati</taxon>
        <taxon>Bacillota</taxon>
        <taxon>Clostridia</taxon>
        <taxon>Lachnospirales</taxon>
        <taxon>Lachnospiraceae</taxon>
        <taxon>Enterocloster</taxon>
    </lineage>
</organism>
<keyword evidence="2" id="KW-1185">Reference proteome</keyword>